<proteinExistence type="predicted"/>
<gene>
    <name evidence="2" type="ORF">JWS04_25600</name>
</gene>
<evidence type="ECO:0000313" key="3">
    <source>
        <dbReference type="Proteomes" id="UP000669317"/>
    </source>
</evidence>
<sequence>MRLSTPRIAPLSDAELTPEQIRALEPYCFGNWGNITRTLAQKPEALSRFTPWLSYFLSRYHELSPRVKEMVILRTGFLCKSGYEWGHHVVNAMRVGVTEDEIVRIKEGSQAGWAPADAVLIQAADELHHNHFISDATWAELRRHYSEGQCMDVVYTIAYYTELSMVLNTFGVQLEQGLKLDPDLKGG</sequence>
<evidence type="ECO:0000313" key="2">
    <source>
        <dbReference type="EMBL" id="MBP0114393.1"/>
    </source>
</evidence>
<dbReference type="Gene3D" id="1.20.1290.10">
    <property type="entry name" value="AhpD-like"/>
    <property type="match status" value="1"/>
</dbReference>
<dbReference type="InterPro" id="IPR029032">
    <property type="entry name" value="AhpD-like"/>
</dbReference>
<reference evidence="2 3" key="1">
    <citation type="submission" date="2021-03" db="EMBL/GenBank/DDBJ databases">
        <title>Genome Sequence of Bradyrhizobium vignae strain ISRA400.</title>
        <authorList>
            <person name="Tisa L.S."/>
            <person name="Svistoonoff S."/>
            <person name="Hocher V."/>
            <person name="Fall S."/>
            <person name="Zaiya A."/>
            <person name="Naing D."/>
            <person name="Niang N."/>
            <person name="Diouf A."/>
            <person name="Dasylva M.C."/>
            <person name="Toure O."/>
            <person name="Gueye M."/>
            <person name="Gully D."/>
            <person name="Tisseyre P."/>
            <person name="Simpson S."/>
            <person name="Morris K."/>
            <person name="Thomas W.K."/>
        </authorList>
    </citation>
    <scope>NUCLEOTIDE SEQUENCE [LARGE SCALE GENOMIC DNA]</scope>
    <source>
        <strain evidence="2 3">ISRA400</strain>
    </source>
</reference>
<dbReference type="EMBL" id="JAGIKT010000063">
    <property type="protein sequence ID" value="MBP0114393.1"/>
    <property type="molecule type" value="Genomic_DNA"/>
</dbReference>
<dbReference type="Proteomes" id="UP000669317">
    <property type="component" value="Unassembled WGS sequence"/>
</dbReference>
<dbReference type="InterPro" id="IPR003779">
    <property type="entry name" value="CMD-like"/>
</dbReference>
<dbReference type="SUPFAM" id="SSF69118">
    <property type="entry name" value="AhpD-like"/>
    <property type="match status" value="1"/>
</dbReference>
<name>A0ABS4A1Y0_9BRAD</name>
<keyword evidence="3" id="KW-1185">Reference proteome</keyword>
<comment type="caution">
    <text evidence="2">The sequence shown here is derived from an EMBL/GenBank/DDBJ whole genome shotgun (WGS) entry which is preliminary data.</text>
</comment>
<feature type="domain" description="Carboxymuconolactone decarboxylase-like" evidence="1">
    <location>
        <begin position="60"/>
        <end position="104"/>
    </location>
</feature>
<dbReference type="Pfam" id="PF02627">
    <property type="entry name" value="CMD"/>
    <property type="match status" value="1"/>
</dbReference>
<dbReference type="PANTHER" id="PTHR34846">
    <property type="entry name" value="4-CARBOXYMUCONOLACTONE DECARBOXYLASE FAMILY PROTEIN (AFU_ORTHOLOGUE AFUA_6G11590)"/>
    <property type="match status" value="1"/>
</dbReference>
<evidence type="ECO:0000259" key="1">
    <source>
        <dbReference type="Pfam" id="PF02627"/>
    </source>
</evidence>
<dbReference type="RefSeq" id="WP_209295998.1">
    <property type="nucleotide sequence ID" value="NZ_JAGIKT010000063.1"/>
</dbReference>
<dbReference type="PANTHER" id="PTHR34846:SF5">
    <property type="entry name" value="CARBOXYMUCONOLACTONE DECARBOXYLASE-LIKE DOMAIN-CONTAINING PROTEIN"/>
    <property type="match status" value="1"/>
</dbReference>
<organism evidence="2 3">
    <name type="scientific">Bradyrhizobium vignae</name>
    <dbReference type="NCBI Taxonomy" id="1549949"/>
    <lineage>
        <taxon>Bacteria</taxon>
        <taxon>Pseudomonadati</taxon>
        <taxon>Pseudomonadota</taxon>
        <taxon>Alphaproteobacteria</taxon>
        <taxon>Hyphomicrobiales</taxon>
        <taxon>Nitrobacteraceae</taxon>
        <taxon>Bradyrhizobium</taxon>
    </lineage>
</organism>
<protein>
    <submittedName>
        <fullName evidence="2">Carboxymuconolactone decarboxylase family protein</fullName>
    </submittedName>
</protein>
<accession>A0ABS4A1Y0</accession>